<dbReference type="Pfam" id="PF00168">
    <property type="entry name" value="C2"/>
    <property type="match status" value="1"/>
</dbReference>
<feature type="domain" description="C2" evidence="3">
    <location>
        <begin position="1"/>
        <end position="109"/>
    </location>
</feature>
<evidence type="ECO:0000256" key="2">
    <source>
        <dbReference type="ARBA" id="ARBA00022837"/>
    </source>
</evidence>
<dbReference type="InterPro" id="IPR010482">
    <property type="entry name" value="TECPR1-like_DysF"/>
</dbReference>
<dbReference type="AlphaFoldDB" id="K3WIG3"/>
<reference evidence="4" key="3">
    <citation type="submission" date="2015-02" db="UniProtKB">
        <authorList>
            <consortium name="EnsemblProtists"/>
        </authorList>
    </citation>
    <scope>IDENTIFICATION</scope>
    <source>
        <strain evidence="4">DAOM BR144</strain>
    </source>
</reference>
<dbReference type="PANTHER" id="PTHR45911:SF7">
    <property type="entry name" value="C2 DOMAIN-CONTAINING PROTEIN"/>
    <property type="match status" value="1"/>
</dbReference>
<keyword evidence="2" id="KW-0106">Calcium</keyword>
<dbReference type="Proteomes" id="UP000019132">
    <property type="component" value="Unassembled WGS sequence"/>
</dbReference>
<organism evidence="4 5">
    <name type="scientific">Globisporangium ultimum (strain ATCC 200006 / CBS 805.95 / DAOM BR144)</name>
    <name type="common">Pythium ultimum</name>
    <dbReference type="NCBI Taxonomy" id="431595"/>
    <lineage>
        <taxon>Eukaryota</taxon>
        <taxon>Sar</taxon>
        <taxon>Stramenopiles</taxon>
        <taxon>Oomycota</taxon>
        <taxon>Peronosporomycetes</taxon>
        <taxon>Pythiales</taxon>
        <taxon>Pythiaceae</taxon>
        <taxon>Globisporangium</taxon>
    </lineage>
</organism>
<dbReference type="OMA" id="LNPRWEP"/>
<dbReference type="STRING" id="431595.K3WIG3"/>
<dbReference type="InterPro" id="IPR006614">
    <property type="entry name" value="Peroxin/Ferlin"/>
</dbReference>
<dbReference type="PANTHER" id="PTHR45911">
    <property type="entry name" value="C2 DOMAIN-CONTAINING PROTEIN"/>
    <property type="match status" value="1"/>
</dbReference>
<reference evidence="5" key="1">
    <citation type="journal article" date="2010" name="Genome Biol.">
        <title>Genome sequence of the necrotrophic plant pathogen Pythium ultimum reveals original pathogenicity mechanisms and effector repertoire.</title>
        <authorList>
            <person name="Levesque C.A."/>
            <person name="Brouwer H."/>
            <person name="Cano L."/>
            <person name="Hamilton J.P."/>
            <person name="Holt C."/>
            <person name="Huitema E."/>
            <person name="Raffaele S."/>
            <person name="Robideau G.P."/>
            <person name="Thines M."/>
            <person name="Win J."/>
            <person name="Zerillo M.M."/>
            <person name="Beakes G.W."/>
            <person name="Boore J.L."/>
            <person name="Busam D."/>
            <person name="Dumas B."/>
            <person name="Ferriera S."/>
            <person name="Fuerstenberg S.I."/>
            <person name="Gachon C.M."/>
            <person name="Gaulin E."/>
            <person name="Govers F."/>
            <person name="Grenville-Briggs L."/>
            <person name="Horner N."/>
            <person name="Hostetler J."/>
            <person name="Jiang R.H."/>
            <person name="Johnson J."/>
            <person name="Krajaejun T."/>
            <person name="Lin H."/>
            <person name="Meijer H.J."/>
            <person name="Moore B."/>
            <person name="Morris P."/>
            <person name="Phuntmart V."/>
            <person name="Puiu D."/>
            <person name="Shetty J."/>
            <person name="Stajich J.E."/>
            <person name="Tripathy S."/>
            <person name="Wawra S."/>
            <person name="van West P."/>
            <person name="Whitty B.R."/>
            <person name="Coutinho P.M."/>
            <person name="Henrissat B."/>
            <person name="Martin F."/>
            <person name="Thomas P.D."/>
            <person name="Tyler B.M."/>
            <person name="De Vries R.P."/>
            <person name="Kamoun S."/>
            <person name="Yandell M."/>
            <person name="Tisserat N."/>
            <person name="Buell C.R."/>
        </authorList>
    </citation>
    <scope>NUCLEOTIDE SEQUENCE</scope>
    <source>
        <strain evidence="5">DAOM:BR144</strain>
    </source>
</reference>
<dbReference type="InterPro" id="IPR000008">
    <property type="entry name" value="C2_dom"/>
</dbReference>
<dbReference type="SUPFAM" id="SSF49562">
    <property type="entry name" value="C2 domain (Calcium/lipid-binding domain, CaLB)"/>
    <property type="match status" value="1"/>
</dbReference>
<sequence>MLYNLEVTLVKALDLPAADFGFMGLGGKSDPYVTFKVDKKVEKSTTIASTLNPTWSPPEKFRFAIDRPKEKCLDIKVFDRDRLNADDLIGTAYIALAPFLETKVSEVVAYDLEVPPEFEKQHRKSVLFLEIKLAKSNDRVQKVLEMWENQRYHIVKKWTYDIHVNGSTERRRWSSVDNSKVSSDAFEDVAPTPPSHLQAEGWTLDVSQGDENGWVYAPTFSGPWQKDPFTLAMVRRRKWVNNCTLPDNQEHGHR</sequence>
<dbReference type="InParanoid" id="K3WIG3"/>
<dbReference type="VEuPathDB" id="FungiDB:PYU1_G004744"/>
<dbReference type="SMART" id="SM00239">
    <property type="entry name" value="C2"/>
    <property type="match status" value="1"/>
</dbReference>
<proteinExistence type="predicted"/>
<evidence type="ECO:0000313" key="4">
    <source>
        <dbReference type="EnsemblProtists" id="PYU1_T004755"/>
    </source>
</evidence>
<evidence type="ECO:0000313" key="5">
    <source>
        <dbReference type="Proteomes" id="UP000019132"/>
    </source>
</evidence>
<dbReference type="GO" id="GO:0098588">
    <property type="term" value="C:bounding membrane of organelle"/>
    <property type="evidence" value="ECO:0007669"/>
    <property type="project" value="UniProtKB-ARBA"/>
</dbReference>
<dbReference type="GO" id="GO:0046872">
    <property type="term" value="F:metal ion binding"/>
    <property type="evidence" value="ECO:0007669"/>
    <property type="project" value="UniProtKB-KW"/>
</dbReference>
<dbReference type="GO" id="GO:0005737">
    <property type="term" value="C:cytoplasm"/>
    <property type="evidence" value="ECO:0007669"/>
    <property type="project" value="UniProtKB-ARBA"/>
</dbReference>
<dbReference type="eggNOG" id="KOG1030">
    <property type="taxonomic scope" value="Eukaryota"/>
</dbReference>
<dbReference type="PROSITE" id="PS50004">
    <property type="entry name" value="C2"/>
    <property type="match status" value="1"/>
</dbReference>
<evidence type="ECO:0000256" key="1">
    <source>
        <dbReference type="ARBA" id="ARBA00022723"/>
    </source>
</evidence>
<protein>
    <recommendedName>
        <fullName evidence="3">C2 domain-containing protein</fullName>
    </recommendedName>
</protein>
<name>K3WIG3_GLOUD</name>
<reference evidence="5" key="2">
    <citation type="submission" date="2010-04" db="EMBL/GenBank/DDBJ databases">
        <authorList>
            <person name="Buell R."/>
            <person name="Hamilton J."/>
            <person name="Hostetler J."/>
        </authorList>
    </citation>
    <scope>NUCLEOTIDE SEQUENCE [LARGE SCALE GENOMIC DNA]</scope>
    <source>
        <strain evidence="5">DAOM:BR144</strain>
    </source>
</reference>
<dbReference type="InterPro" id="IPR035892">
    <property type="entry name" value="C2_domain_sf"/>
</dbReference>
<keyword evidence="1" id="KW-0479">Metal-binding</keyword>
<accession>K3WIG3</accession>
<dbReference type="EnsemblProtists" id="PYU1_T004755">
    <property type="protein sequence ID" value="PYU1_T004755"/>
    <property type="gene ID" value="PYU1_G004744"/>
</dbReference>
<dbReference type="Gene3D" id="2.60.40.150">
    <property type="entry name" value="C2 domain"/>
    <property type="match status" value="1"/>
</dbReference>
<dbReference type="HOGENOM" id="CLU_1108837_0_0_1"/>
<keyword evidence="5" id="KW-1185">Reference proteome</keyword>
<dbReference type="Pfam" id="PF06398">
    <property type="entry name" value="Pex24p"/>
    <property type="match status" value="1"/>
</dbReference>
<dbReference type="SMART" id="SM00694">
    <property type="entry name" value="DysFC"/>
    <property type="match status" value="1"/>
</dbReference>
<dbReference type="CDD" id="cd00030">
    <property type="entry name" value="C2"/>
    <property type="match status" value="1"/>
</dbReference>
<dbReference type="EMBL" id="GL376631">
    <property type="status" value="NOT_ANNOTATED_CDS"/>
    <property type="molecule type" value="Genomic_DNA"/>
</dbReference>
<evidence type="ECO:0000259" key="3">
    <source>
        <dbReference type="PROSITE" id="PS50004"/>
    </source>
</evidence>